<keyword evidence="2" id="KW-1185">Reference proteome</keyword>
<protein>
    <submittedName>
        <fullName evidence="1">Uncharacterized protein</fullName>
    </submittedName>
</protein>
<proteinExistence type="predicted"/>
<sequence length="189" mass="20018">MRWQQLFDDLQSQFEAEESAAERAESASRSRAEVGGVQLVERLGGVLGLPVVLGVRGAGQVAGTLVHRGPDWLLLEDELGRDLLVALGAVRTVGGLGRRTVPVEPAGEVRARLDLRRALRGLARDRSSVQLVLDDGATLTGTVDRVGADHVELAEHPADAPRRAEAVHGVRAVVIDAIAVVRTLVPGLG</sequence>
<gene>
    <name evidence="1" type="ORF">U6N30_23595</name>
</gene>
<accession>A0ABZ1AZI0</accession>
<organism evidence="1 2">
    <name type="scientific">Blastococcus brunescens</name>
    <dbReference type="NCBI Taxonomy" id="1564165"/>
    <lineage>
        <taxon>Bacteria</taxon>
        <taxon>Bacillati</taxon>
        <taxon>Actinomycetota</taxon>
        <taxon>Actinomycetes</taxon>
        <taxon>Geodermatophilales</taxon>
        <taxon>Geodermatophilaceae</taxon>
        <taxon>Blastococcus</taxon>
    </lineage>
</organism>
<evidence type="ECO:0000313" key="1">
    <source>
        <dbReference type="EMBL" id="WRL62843.1"/>
    </source>
</evidence>
<name>A0ABZ1AZI0_9ACTN</name>
<dbReference type="EMBL" id="CP141261">
    <property type="protein sequence ID" value="WRL62843.1"/>
    <property type="molecule type" value="Genomic_DNA"/>
</dbReference>
<evidence type="ECO:0000313" key="2">
    <source>
        <dbReference type="Proteomes" id="UP001324287"/>
    </source>
</evidence>
<dbReference type="RefSeq" id="WP_324274192.1">
    <property type="nucleotide sequence ID" value="NZ_CP141261.1"/>
</dbReference>
<reference evidence="1 2" key="1">
    <citation type="submission" date="2023-12" db="EMBL/GenBank/DDBJ databases">
        <title>Blastococcus brunescens sp. nov., an actonobacterium isolated from sandstone collected in sahara desert.</title>
        <authorList>
            <person name="Gtari M."/>
            <person name="Ghodhbane F."/>
        </authorList>
    </citation>
    <scope>NUCLEOTIDE SEQUENCE [LARGE SCALE GENOMIC DNA]</scope>
    <source>
        <strain evidence="1 2">BMG 8361</strain>
    </source>
</reference>
<dbReference type="Proteomes" id="UP001324287">
    <property type="component" value="Chromosome"/>
</dbReference>